<dbReference type="InterPro" id="IPR029052">
    <property type="entry name" value="Metallo-depent_PP-like"/>
</dbReference>
<keyword evidence="1" id="KW-0812">Transmembrane</keyword>
<evidence type="ECO:0000256" key="1">
    <source>
        <dbReference type="SAM" id="Phobius"/>
    </source>
</evidence>
<dbReference type="InterPro" id="IPR051158">
    <property type="entry name" value="Metallophosphoesterase_sf"/>
</dbReference>
<organism evidence="3 4">
    <name type="scientific">Paenibacillus mendelii</name>
    <dbReference type="NCBI Taxonomy" id="206163"/>
    <lineage>
        <taxon>Bacteria</taxon>
        <taxon>Bacillati</taxon>
        <taxon>Bacillota</taxon>
        <taxon>Bacilli</taxon>
        <taxon>Bacillales</taxon>
        <taxon>Paenibacillaceae</taxon>
        <taxon>Paenibacillus</taxon>
    </lineage>
</organism>
<evidence type="ECO:0000259" key="2">
    <source>
        <dbReference type="Pfam" id="PF00149"/>
    </source>
</evidence>
<dbReference type="PANTHER" id="PTHR31302">
    <property type="entry name" value="TRANSMEMBRANE PROTEIN WITH METALLOPHOSPHOESTERASE DOMAIN-RELATED"/>
    <property type="match status" value="1"/>
</dbReference>
<accession>A0ABV6J4G4</accession>
<sequence>MFIVIGLVFIVLYALIVFYIGWSGWTWIKPAVSRRFRLFYIIALVFLASSLILSRVVAGSTILSVIGSYWIALFSLLVMLLPLVHLTVWLTKLTQLPRHSVQKWSGIITLILLVVLLGYGSFNAFSPTVRSYDIHIDKEGPVNGELHIVMASDMHFGYLSGKGHAERMVKEINALEPDIVLLPGDIVDDDIVPYKDKGIGDILSGIEAPLGVFASLGNHDRFKGETEELIGLIEESGIQVLYDETIEIGGWLTLVGRKDYSDTNRAELAHLTENIDRSGPVFMLEHQPVDLDIAEEQGIDLVVSGHTHHGQIAPGNLITARLFENDLGHLQKGQLHSIVSSGYGFWGPPIRIGSRSEVVSIHVRFSNSPSPHS</sequence>
<feature type="transmembrane region" description="Helical" evidence="1">
    <location>
        <begin position="69"/>
        <end position="91"/>
    </location>
</feature>
<dbReference type="Proteomes" id="UP001589818">
    <property type="component" value="Unassembled WGS sequence"/>
</dbReference>
<evidence type="ECO:0000313" key="4">
    <source>
        <dbReference type="Proteomes" id="UP001589818"/>
    </source>
</evidence>
<dbReference type="RefSeq" id="WP_204821085.1">
    <property type="nucleotide sequence ID" value="NZ_JANHOF010000009.1"/>
</dbReference>
<proteinExistence type="predicted"/>
<keyword evidence="1" id="KW-1133">Transmembrane helix</keyword>
<dbReference type="EMBL" id="JBHLVF010000009">
    <property type="protein sequence ID" value="MFC0390758.1"/>
    <property type="molecule type" value="Genomic_DNA"/>
</dbReference>
<dbReference type="PANTHER" id="PTHR31302:SF0">
    <property type="entry name" value="TRANSMEMBRANE PROTEIN WITH METALLOPHOSPHOESTERASE DOMAIN"/>
    <property type="match status" value="1"/>
</dbReference>
<evidence type="ECO:0000313" key="3">
    <source>
        <dbReference type="EMBL" id="MFC0390758.1"/>
    </source>
</evidence>
<keyword evidence="4" id="KW-1185">Reference proteome</keyword>
<dbReference type="SUPFAM" id="SSF56300">
    <property type="entry name" value="Metallo-dependent phosphatases"/>
    <property type="match status" value="1"/>
</dbReference>
<reference evidence="3 4" key="1">
    <citation type="submission" date="2024-09" db="EMBL/GenBank/DDBJ databases">
        <authorList>
            <person name="Sun Q."/>
            <person name="Mori K."/>
        </authorList>
    </citation>
    <scope>NUCLEOTIDE SEQUENCE [LARGE SCALE GENOMIC DNA]</scope>
    <source>
        <strain evidence="3 4">CCM 4839</strain>
    </source>
</reference>
<feature type="transmembrane region" description="Helical" evidence="1">
    <location>
        <begin position="103"/>
        <end position="122"/>
    </location>
</feature>
<dbReference type="Pfam" id="PF00149">
    <property type="entry name" value="Metallophos"/>
    <property type="match status" value="1"/>
</dbReference>
<protein>
    <submittedName>
        <fullName evidence="3">Metallophosphoesterase</fullName>
    </submittedName>
</protein>
<dbReference type="Gene3D" id="3.60.21.10">
    <property type="match status" value="1"/>
</dbReference>
<gene>
    <name evidence="3" type="ORF">ACFFJ8_05140</name>
</gene>
<dbReference type="InterPro" id="IPR004843">
    <property type="entry name" value="Calcineurin-like_PHP"/>
</dbReference>
<comment type="caution">
    <text evidence="3">The sequence shown here is derived from an EMBL/GenBank/DDBJ whole genome shotgun (WGS) entry which is preliminary data.</text>
</comment>
<name>A0ABV6J4G4_9BACL</name>
<feature type="transmembrane region" description="Helical" evidence="1">
    <location>
        <begin position="38"/>
        <end position="57"/>
    </location>
</feature>
<keyword evidence="1" id="KW-0472">Membrane</keyword>
<feature type="domain" description="Calcineurin-like phosphoesterase" evidence="2">
    <location>
        <begin position="147"/>
        <end position="309"/>
    </location>
</feature>
<feature type="transmembrane region" description="Helical" evidence="1">
    <location>
        <begin position="6"/>
        <end position="26"/>
    </location>
</feature>